<gene>
    <name evidence="2" type="ORF">BBAD15_g9085</name>
</gene>
<feature type="chain" id="PRO_5001995337" evidence="1">
    <location>
        <begin position="20"/>
        <end position="112"/>
    </location>
</feature>
<dbReference type="HOGENOM" id="CLU_158083_0_0_1"/>
<sequence length="112" mass="11503">MKFAILSLLPLLAAATAIGERDADEASMKGVAPNNAPQDDNSLAGLMTASEKGKADLTATCPPNYPKYCPAFNFCCPSIAIGCCPRACCAPGARRCVNGCPRNAVATVPIAD</sequence>
<accession>A0A0A2VHU3</accession>
<dbReference type="AlphaFoldDB" id="A0A0A2VHU3"/>
<evidence type="ECO:0000256" key="1">
    <source>
        <dbReference type="SAM" id="SignalP"/>
    </source>
</evidence>
<protein>
    <submittedName>
        <fullName evidence="2">Uncharacterized protein</fullName>
    </submittedName>
</protein>
<dbReference type="eggNOG" id="ENOG502RPZK">
    <property type="taxonomic scope" value="Eukaryota"/>
</dbReference>
<dbReference type="EMBL" id="ANFO01000924">
    <property type="protein sequence ID" value="KGQ05655.1"/>
    <property type="molecule type" value="Genomic_DNA"/>
</dbReference>
<name>A0A0A2VHU3_BEABA</name>
<dbReference type="OrthoDB" id="4868966at2759"/>
<keyword evidence="1" id="KW-0732">Signal</keyword>
<reference evidence="2 3" key="1">
    <citation type="submission" date="2012-10" db="EMBL/GenBank/DDBJ databases">
        <title>Genome sequencing and analysis of entomopathogenic fungi Beauveria bassiana D1-5.</title>
        <authorList>
            <person name="Li Q."/>
            <person name="Wang L."/>
            <person name="Zhang Z."/>
            <person name="Wang Q."/>
            <person name="Ren J."/>
            <person name="Wang M."/>
            <person name="Xu W."/>
            <person name="Wang J."/>
            <person name="Lu Y."/>
            <person name="Du Q."/>
            <person name="Sun Z."/>
        </authorList>
    </citation>
    <scope>NUCLEOTIDE SEQUENCE [LARGE SCALE GENOMIC DNA]</scope>
    <source>
        <strain evidence="2 3">D1-5</strain>
    </source>
</reference>
<evidence type="ECO:0000313" key="3">
    <source>
        <dbReference type="Proteomes" id="UP000030106"/>
    </source>
</evidence>
<dbReference type="Proteomes" id="UP000030106">
    <property type="component" value="Unassembled WGS sequence"/>
</dbReference>
<evidence type="ECO:0000313" key="2">
    <source>
        <dbReference type="EMBL" id="KGQ05655.1"/>
    </source>
</evidence>
<feature type="signal peptide" evidence="1">
    <location>
        <begin position="1"/>
        <end position="19"/>
    </location>
</feature>
<organism evidence="2 3">
    <name type="scientific">Beauveria bassiana D1-5</name>
    <dbReference type="NCBI Taxonomy" id="1245745"/>
    <lineage>
        <taxon>Eukaryota</taxon>
        <taxon>Fungi</taxon>
        <taxon>Dikarya</taxon>
        <taxon>Ascomycota</taxon>
        <taxon>Pezizomycotina</taxon>
        <taxon>Sordariomycetes</taxon>
        <taxon>Hypocreomycetidae</taxon>
        <taxon>Hypocreales</taxon>
        <taxon>Cordycipitaceae</taxon>
        <taxon>Beauveria</taxon>
    </lineage>
</organism>
<proteinExistence type="predicted"/>
<comment type="caution">
    <text evidence="2">The sequence shown here is derived from an EMBL/GenBank/DDBJ whole genome shotgun (WGS) entry which is preliminary data.</text>
</comment>